<name>A0A419Q6L0_CLOSI</name>
<reference evidence="1 2" key="2">
    <citation type="journal article" date="2021" name="Genomics">
        <title>High-quality reference genome for Clonorchis sinensis.</title>
        <authorList>
            <person name="Young N.D."/>
            <person name="Stroehlein A.J."/>
            <person name="Kinkar L."/>
            <person name="Wang T."/>
            <person name="Sohn W.M."/>
            <person name="Chang B.C.H."/>
            <person name="Kaur P."/>
            <person name="Weisz D."/>
            <person name="Dudchenko O."/>
            <person name="Aiden E.L."/>
            <person name="Korhonen P.K."/>
            <person name="Gasser R.B."/>
        </authorList>
    </citation>
    <scope>NUCLEOTIDE SEQUENCE [LARGE SCALE GENOMIC DNA]</scope>
    <source>
        <strain evidence="1">Cs-k2</strain>
    </source>
</reference>
<accession>A0A419Q6L0</accession>
<evidence type="ECO:0000313" key="2">
    <source>
        <dbReference type="Proteomes" id="UP000286415"/>
    </source>
</evidence>
<gene>
    <name evidence="1" type="ORF">CSKR_106982</name>
</gene>
<keyword evidence="2" id="KW-1185">Reference proteome</keyword>
<dbReference type="InParanoid" id="A0A419Q6L0"/>
<dbReference type="AlphaFoldDB" id="A0A419Q6L0"/>
<dbReference type="Proteomes" id="UP000286415">
    <property type="component" value="Unassembled WGS sequence"/>
</dbReference>
<organism evidence="1 2">
    <name type="scientific">Clonorchis sinensis</name>
    <name type="common">Chinese liver fluke</name>
    <dbReference type="NCBI Taxonomy" id="79923"/>
    <lineage>
        <taxon>Eukaryota</taxon>
        <taxon>Metazoa</taxon>
        <taxon>Spiralia</taxon>
        <taxon>Lophotrochozoa</taxon>
        <taxon>Platyhelminthes</taxon>
        <taxon>Trematoda</taxon>
        <taxon>Digenea</taxon>
        <taxon>Opisthorchiida</taxon>
        <taxon>Opisthorchiata</taxon>
        <taxon>Opisthorchiidae</taxon>
        <taxon>Clonorchis</taxon>
    </lineage>
</organism>
<dbReference type="EMBL" id="NIRI02000013">
    <property type="protein sequence ID" value="KAG5453155.1"/>
    <property type="molecule type" value="Genomic_DNA"/>
</dbReference>
<proteinExistence type="predicted"/>
<reference evidence="1 2" key="1">
    <citation type="journal article" date="2018" name="Biotechnol. Adv.">
        <title>Improved genomic resources and new bioinformatic workflow for the carcinogenic parasite Clonorchis sinensis: Biotechnological implications.</title>
        <authorList>
            <person name="Wang D."/>
            <person name="Korhonen P.K."/>
            <person name="Gasser R.B."/>
            <person name="Young N.D."/>
        </authorList>
    </citation>
    <scope>NUCLEOTIDE SEQUENCE [LARGE SCALE GENOMIC DNA]</scope>
    <source>
        <strain evidence="1">Cs-k2</strain>
    </source>
</reference>
<comment type="caution">
    <text evidence="1">The sequence shown here is derived from an EMBL/GenBank/DDBJ whole genome shotgun (WGS) entry which is preliminary data.</text>
</comment>
<protein>
    <submittedName>
        <fullName evidence="1">Uncharacterized protein</fullName>
    </submittedName>
</protein>
<sequence>MSVWRCRHLGMIVVRQQLSIKSWLNGSEASVLNTDIMLSMMMLMMMVMMLLLLLLMMMMMMNMRLTETRGLRLPDEPQEGRNRSWAVEEFSANLSVVHYSTRFTGRRNMNFVSPKLIRNYPWYDTVTIASSLNDRKVSGSNPTSHLDCSCLSLGNPAVSRLPSGGMAARHRKVGMQCKQRKNGYYTVDQIFLYPTKNNRKHLQDAQKWGRDGSEREFTDRKVHGSNPTSASRFPLSRLGKPGSSPALVLPSGGITVRHRKDARVERLFSSFEKKSLKRNFVLEL</sequence>
<evidence type="ECO:0000313" key="1">
    <source>
        <dbReference type="EMBL" id="KAG5453155.1"/>
    </source>
</evidence>